<dbReference type="PANTHER" id="PTHR48144:SF2">
    <property type="entry name" value="DNA-DIRECTED DNA POLYMERASE"/>
    <property type="match status" value="1"/>
</dbReference>
<evidence type="ECO:0000256" key="4">
    <source>
        <dbReference type="ARBA" id="ARBA00022695"/>
    </source>
</evidence>
<comment type="similarity">
    <text evidence="1">Belongs to the DNA polymerase type-B family.</text>
</comment>
<accession>A2EGZ9</accession>
<dbReference type="EMBL" id="DS113386">
    <property type="protein sequence ID" value="EAY08047.1"/>
    <property type="molecule type" value="Genomic_DNA"/>
</dbReference>
<dbReference type="InParanoid" id="A2EGZ9"/>
<dbReference type="eggNOG" id="ENOG502R1AC">
    <property type="taxonomic scope" value="Eukaryota"/>
</dbReference>
<dbReference type="Gene3D" id="3.30.420.10">
    <property type="entry name" value="Ribonuclease H-like superfamily/Ribonuclease H"/>
    <property type="match status" value="1"/>
</dbReference>
<dbReference type="Pfam" id="PF03175">
    <property type="entry name" value="DNA_pol_B_2"/>
    <property type="match status" value="1"/>
</dbReference>
<dbReference type="EC" id="2.7.7.7" evidence="2"/>
<reference evidence="10" key="1">
    <citation type="submission" date="2006-10" db="EMBL/GenBank/DDBJ databases">
        <authorList>
            <person name="Amadeo P."/>
            <person name="Zhao Q."/>
            <person name="Wortman J."/>
            <person name="Fraser-Liggett C."/>
            <person name="Carlton J."/>
        </authorList>
    </citation>
    <scope>NUCLEOTIDE SEQUENCE</scope>
    <source>
        <strain evidence="10">G3</strain>
    </source>
</reference>
<dbReference type="SUPFAM" id="SSF56672">
    <property type="entry name" value="DNA/RNA polymerases"/>
    <property type="match status" value="1"/>
</dbReference>
<evidence type="ECO:0000256" key="6">
    <source>
        <dbReference type="ARBA" id="ARBA00022932"/>
    </source>
</evidence>
<evidence type="ECO:0000256" key="2">
    <source>
        <dbReference type="ARBA" id="ARBA00012417"/>
    </source>
</evidence>
<evidence type="ECO:0000259" key="9">
    <source>
        <dbReference type="Pfam" id="PF03175"/>
    </source>
</evidence>
<evidence type="ECO:0000256" key="8">
    <source>
        <dbReference type="ARBA" id="ARBA00049244"/>
    </source>
</evidence>
<keyword evidence="4" id="KW-0548">Nucleotidyltransferase</keyword>
<evidence type="ECO:0000256" key="3">
    <source>
        <dbReference type="ARBA" id="ARBA00022679"/>
    </source>
</evidence>
<sequence length="1085" mass="127639">MYKKLSRLDHEEIKKLLKNADIEVSKRYATNKSSLAKYLNDYRGVVTYEKINDYINNKTFPLNDVQVNLYHKQSVPKEVRKEMYDMMNVDVGRTRTAVPKEVRQEMHDITNVDVGETRKKKSDEEKKNIAVKYAKAIAQLRKANEVIKPIDDKALDGEKWLKKDENNKRKNVKAGNRIIDFNIKELNEENRNYLHERFGKMFIRLLQKIKVNSQQKWMICYKLDGKFTNSTLNIENIGAVLHQLKQENFITEIEANAAGIIEKHYDFFMTNIKNLEEIKMYDLTEYEGLTMSDIKKGKPQKREKRDESKLSKDQKEILEALKQTGNQKLIDTFWRDNGEKRTNKKRSGEFWKYLCRLPINLERYQIFNELNKRTAKLMTEDNCFVYACIQAGVDEQTVDHMREVIRVRDFPQSKIQEISNATGIAFNVTIGYFDNSKDNKTVHYTPSKPQSGETEGHTEIKKTIDLLLVEDHYMLNERLPMTTYFIKNYNEILKSLGGWNIERQMKIYKKRENRFVIDSTRTTPLWDILKTLRECNYFEPLSYGELFTYTTDLYKQKLAPFKDLNYTPNYCVQLKKKSESKDSDKSKQKFIPEHIFFADFECSTDGVHKAFNICYDSEDGKISESIWGQNCATKFLERIPDKSLIYFHNLSYDINFILRHLTEISGTPIIKGSRTMQITGIYKGKAIIIKDSYTVINKKLKLFPEMFHLQCGEKEVFPYQYYSSSLLVNDNKTGVISEACKFVKDIETFMKNIDLIENCRIDENHFDLEKYSSFYCKQDVRILREGFVKFRNDILKEFDLNVYDYVSICSIANKLFENRVYFPNGNLYDLSNKPREFISRCIQGGRCMLADNKKQKSEKKLIADFDAVSLYPSAIARLYTLEGISKVMKKEMLNSEYLLKHLFDDDQGEPEGEKFISGFFVLIKITEIKIKRHFPLITVDPELNPELKVPRSSNTCCLMYVDHIALQDLIKYQGISCEVLQGYYYDEKRDFRIRDEVKKLFELRLKYKKEENPLQENIKLILNSIYGKTILSPIESKIKIIDDKDAVRYAIRNYNHIIKFEGLDGSDKTIFKLTKSICRHFNFCP</sequence>
<dbReference type="InterPro" id="IPR043502">
    <property type="entry name" value="DNA/RNA_pol_sf"/>
</dbReference>
<proteinExistence type="inferred from homology"/>
<comment type="catalytic activity">
    <reaction evidence="8">
        <text>DNA(n) + a 2'-deoxyribonucleoside 5'-triphosphate = DNA(n+1) + diphosphate</text>
        <dbReference type="Rhea" id="RHEA:22508"/>
        <dbReference type="Rhea" id="RHEA-COMP:17339"/>
        <dbReference type="Rhea" id="RHEA-COMP:17340"/>
        <dbReference type="ChEBI" id="CHEBI:33019"/>
        <dbReference type="ChEBI" id="CHEBI:61560"/>
        <dbReference type="ChEBI" id="CHEBI:173112"/>
        <dbReference type="EC" id="2.7.7.7"/>
    </reaction>
</comment>
<dbReference type="GO" id="GO:0003887">
    <property type="term" value="F:DNA-directed DNA polymerase activity"/>
    <property type="evidence" value="ECO:0007669"/>
    <property type="project" value="UniProtKB-KW"/>
</dbReference>
<reference evidence="10" key="2">
    <citation type="journal article" date="2007" name="Science">
        <title>Draft genome sequence of the sexually transmitted pathogen Trichomonas vaginalis.</title>
        <authorList>
            <person name="Carlton J.M."/>
            <person name="Hirt R.P."/>
            <person name="Silva J.C."/>
            <person name="Delcher A.L."/>
            <person name="Schatz M."/>
            <person name="Zhao Q."/>
            <person name="Wortman J.R."/>
            <person name="Bidwell S.L."/>
            <person name="Alsmark U.C.M."/>
            <person name="Besteiro S."/>
            <person name="Sicheritz-Ponten T."/>
            <person name="Noel C.J."/>
            <person name="Dacks J.B."/>
            <person name="Foster P.G."/>
            <person name="Simillion C."/>
            <person name="Van de Peer Y."/>
            <person name="Miranda-Saavedra D."/>
            <person name="Barton G.J."/>
            <person name="Westrop G.D."/>
            <person name="Mueller S."/>
            <person name="Dessi D."/>
            <person name="Fiori P.L."/>
            <person name="Ren Q."/>
            <person name="Paulsen I."/>
            <person name="Zhang H."/>
            <person name="Bastida-Corcuera F.D."/>
            <person name="Simoes-Barbosa A."/>
            <person name="Brown M.T."/>
            <person name="Hayes R.D."/>
            <person name="Mukherjee M."/>
            <person name="Okumura C.Y."/>
            <person name="Schneider R."/>
            <person name="Smith A.J."/>
            <person name="Vanacova S."/>
            <person name="Villalvazo M."/>
            <person name="Haas B.J."/>
            <person name="Pertea M."/>
            <person name="Feldblyum T.V."/>
            <person name="Utterback T.R."/>
            <person name="Shu C.L."/>
            <person name="Osoegawa K."/>
            <person name="de Jong P.J."/>
            <person name="Hrdy I."/>
            <person name="Horvathova L."/>
            <person name="Zubacova Z."/>
            <person name="Dolezal P."/>
            <person name="Malik S.B."/>
            <person name="Logsdon J.M. Jr."/>
            <person name="Henze K."/>
            <person name="Gupta A."/>
            <person name="Wang C.C."/>
            <person name="Dunne R.L."/>
            <person name="Upcroft J.A."/>
            <person name="Upcroft P."/>
            <person name="White O."/>
            <person name="Salzberg S.L."/>
            <person name="Tang P."/>
            <person name="Chiu C.-H."/>
            <person name="Lee Y.-S."/>
            <person name="Embley T.M."/>
            <person name="Coombs G.H."/>
            <person name="Mottram J.C."/>
            <person name="Tachezy J."/>
            <person name="Fraser-Liggett C.M."/>
            <person name="Johnson P.J."/>
        </authorList>
    </citation>
    <scope>NUCLEOTIDE SEQUENCE [LARGE SCALE GENOMIC DNA]</scope>
    <source>
        <strain evidence="10">G3</strain>
    </source>
</reference>
<dbReference type="OrthoDB" id="10265614at2759"/>
<protein>
    <recommendedName>
        <fullName evidence="2">DNA-directed DNA polymerase</fullName>
        <ecNumber evidence="2">2.7.7.7</ecNumber>
    </recommendedName>
</protein>
<keyword evidence="11" id="KW-1185">Reference proteome</keyword>
<feature type="domain" description="DNA-directed DNA polymerase family B mitochondria/virus" evidence="9">
    <location>
        <begin position="638"/>
        <end position="1052"/>
    </location>
</feature>
<dbReference type="VEuPathDB" id="TrichDB:TVAG_TEG_DS114299_1_7"/>
<keyword evidence="7" id="KW-0238">DNA-binding</keyword>
<gene>
    <name evidence="10" type="ORF">TVAG_463270</name>
</gene>
<dbReference type="InterPro" id="IPR012337">
    <property type="entry name" value="RNaseH-like_sf"/>
</dbReference>
<dbReference type="Proteomes" id="UP000001542">
    <property type="component" value="Unassembled WGS sequence"/>
</dbReference>
<dbReference type="InterPro" id="IPR004868">
    <property type="entry name" value="DNA-dir_DNA_pol_B_mt/vir"/>
</dbReference>
<dbReference type="GO" id="GO:0000166">
    <property type="term" value="F:nucleotide binding"/>
    <property type="evidence" value="ECO:0007669"/>
    <property type="project" value="InterPro"/>
</dbReference>
<dbReference type="VEuPathDB" id="TrichDB:TVAGG3_0439450"/>
<organism evidence="10 11">
    <name type="scientific">Trichomonas vaginalis (strain ATCC PRA-98 / G3)</name>
    <dbReference type="NCBI Taxonomy" id="412133"/>
    <lineage>
        <taxon>Eukaryota</taxon>
        <taxon>Metamonada</taxon>
        <taxon>Parabasalia</taxon>
        <taxon>Trichomonadida</taxon>
        <taxon>Trichomonadidae</taxon>
        <taxon>Trichomonas</taxon>
    </lineage>
</organism>
<evidence type="ECO:0000256" key="1">
    <source>
        <dbReference type="ARBA" id="ARBA00005755"/>
    </source>
</evidence>
<dbReference type="GO" id="GO:0003677">
    <property type="term" value="F:DNA binding"/>
    <property type="evidence" value="ECO:0007669"/>
    <property type="project" value="UniProtKB-KW"/>
</dbReference>
<dbReference type="AlphaFoldDB" id="A2EGZ9"/>
<evidence type="ECO:0000256" key="7">
    <source>
        <dbReference type="ARBA" id="ARBA00023125"/>
    </source>
</evidence>
<evidence type="ECO:0000313" key="10">
    <source>
        <dbReference type="EMBL" id="EAY08047.1"/>
    </source>
</evidence>
<dbReference type="PANTHER" id="PTHR48144">
    <property type="entry name" value="DNA-DIRECTED DNA POLYMERASE"/>
    <property type="match status" value="1"/>
</dbReference>
<keyword evidence="5" id="KW-0235">DNA replication</keyword>
<dbReference type="SUPFAM" id="SSF53098">
    <property type="entry name" value="Ribonuclease H-like"/>
    <property type="match status" value="1"/>
</dbReference>
<keyword evidence="6" id="KW-0239">DNA-directed DNA polymerase</keyword>
<evidence type="ECO:0000256" key="5">
    <source>
        <dbReference type="ARBA" id="ARBA00022705"/>
    </source>
</evidence>
<dbReference type="GO" id="GO:0006260">
    <property type="term" value="P:DNA replication"/>
    <property type="evidence" value="ECO:0007669"/>
    <property type="project" value="UniProtKB-KW"/>
</dbReference>
<name>A2EGZ9_TRIV3</name>
<keyword evidence="3" id="KW-0808">Transferase</keyword>
<evidence type="ECO:0000313" key="11">
    <source>
        <dbReference type="Proteomes" id="UP000001542"/>
    </source>
</evidence>
<dbReference type="InterPro" id="IPR036397">
    <property type="entry name" value="RNaseH_sf"/>
</dbReference>